<evidence type="ECO:0000313" key="7">
    <source>
        <dbReference type="EMBL" id="GGF83338.1"/>
    </source>
</evidence>
<dbReference type="AlphaFoldDB" id="A0A917CBK0"/>
<dbReference type="PANTHER" id="PTHR43333:SF1">
    <property type="entry name" value="D-ISOMER SPECIFIC 2-HYDROXYACID DEHYDROGENASE NAD-BINDING DOMAIN-CONTAINING PROTEIN"/>
    <property type="match status" value="1"/>
</dbReference>
<protein>
    <submittedName>
        <fullName evidence="7">2-hydroxyacid dehydrogenase</fullName>
    </submittedName>
</protein>
<organism evidence="7 8">
    <name type="scientific">Paenibacillus albidus</name>
    <dbReference type="NCBI Taxonomy" id="2041023"/>
    <lineage>
        <taxon>Bacteria</taxon>
        <taxon>Bacillati</taxon>
        <taxon>Bacillota</taxon>
        <taxon>Bacilli</taxon>
        <taxon>Bacillales</taxon>
        <taxon>Paenibacillaceae</taxon>
        <taxon>Paenibacillus</taxon>
    </lineage>
</organism>
<dbReference type="EMBL" id="BMKR01000011">
    <property type="protein sequence ID" value="GGF83338.1"/>
    <property type="molecule type" value="Genomic_DNA"/>
</dbReference>
<reference evidence="7" key="1">
    <citation type="journal article" date="2014" name="Int. J. Syst. Evol. Microbiol.">
        <title>Complete genome sequence of Corynebacterium casei LMG S-19264T (=DSM 44701T), isolated from a smear-ripened cheese.</title>
        <authorList>
            <consortium name="US DOE Joint Genome Institute (JGI-PGF)"/>
            <person name="Walter F."/>
            <person name="Albersmeier A."/>
            <person name="Kalinowski J."/>
            <person name="Ruckert C."/>
        </authorList>
    </citation>
    <scope>NUCLEOTIDE SEQUENCE</scope>
    <source>
        <strain evidence="7">CGMCC 1.16134</strain>
    </source>
</reference>
<keyword evidence="8" id="KW-1185">Reference proteome</keyword>
<evidence type="ECO:0000256" key="4">
    <source>
        <dbReference type="RuleBase" id="RU003719"/>
    </source>
</evidence>
<dbReference type="Pfam" id="PF00389">
    <property type="entry name" value="2-Hacid_dh"/>
    <property type="match status" value="1"/>
</dbReference>
<keyword evidence="3" id="KW-0520">NAD</keyword>
<name>A0A917CBK0_9BACL</name>
<dbReference type="FunFam" id="3.40.50.720:FF:000363">
    <property type="entry name" value="D-isomer specific 2-hydroxyacid dehydrogenase"/>
    <property type="match status" value="1"/>
</dbReference>
<dbReference type="PANTHER" id="PTHR43333">
    <property type="entry name" value="2-HACID_DH_C DOMAIN-CONTAINING PROTEIN"/>
    <property type="match status" value="1"/>
</dbReference>
<dbReference type="Gene3D" id="3.40.50.720">
    <property type="entry name" value="NAD(P)-binding Rossmann-like Domain"/>
    <property type="match status" value="2"/>
</dbReference>
<gene>
    <name evidence="7" type="primary">serA</name>
    <name evidence="7" type="ORF">GCM10010912_30580</name>
</gene>
<dbReference type="Pfam" id="PF02826">
    <property type="entry name" value="2-Hacid_dh_C"/>
    <property type="match status" value="1"/>
</dbReference>
<dbReference type="Proteomes" id="UP000637643">
    <property type="component" value="Unassembled WGS sequence"/>
</dbReference>
<evidence type="ECO:0000256" key="2">
    <source>
        <dbReference type="ARBA" id="ARBA00023002"/>
    </source>
</evidence>
<dbReference type="SUPFAM" id="SSF52283">
    <property type="entry name" value="Formate/glycerate dehydrogenase catalytic domain-like"/>
    <property type="match status" value="1"/>
</dbReference>
<evidence type="ECO:0000256" key="1">
    <source>
        <dbReference type="ARBA" id="ARBA00005854"/>
    </source>
</evidence>
<feature type="domain" description="D-isomer specific 2-hydroxyacid dehydrogenase catalytic" evidence="5">
    <location>
        <begin position="8"/>
        <end position="308"/>
    </location>
</feature>
<evidence type="ECO:0000313" key="8">
    <source>
        <dbReference type="Proteomes" id="UP000637643"/>
    </source>
</evidence>
<dbReference type="GO" id="GO:0051287">
    <property type="term" value="F:NAD binding"/>
    <property type="evidence" value="ECO:0007669"/>
    <property type="project" value="InterPro"/>
</dbReference>
<accession>A0A917CBK0</accession>
<dbReference type="SUPFAM" id="SSF51735">
    <property type="entry name" value="NAD(P)-binding Rossmann-fold domains"/>
    <property type="match status" value="1"/>
</dbReference>
<feature type="domain" description="D-isomer specific 2-hydroxyacid dehydrogenase NAD-binding" evidence="6">
    <location>
        <begin position="107"/>
        <end position="280"/>
    </location>
</feature>
<dbReference type="InterPro" id="IPR006140">
    <property type="entry name" value="D-isomer_DH_NAD-bd"/>
</dbReference>
<keyword evidence="2 4" id="KW-0560">Oxidoreductase</keyword>
<evidence type="ECO:0000259" key="5">
    <source>
        <dbReference type="Pfam" id="PF00389"/>
    </source>
</evidence>
<proteinExistence type="inferred from homology"/>
<dbReference type="InterPro" id="IPR006139">
    <property type="entry name" value="D-isomer_2_OHA_DH_cat_dom"/>
</dbReference>
<dbReference type="GO" id="GO:0016616">
    <property type="term" value="F:oxidoreductase activity, acting on the CH-OH group of donors, NAD or NADP as acceptor"/>
    <property type="evidence" value="ECO:0007669"/>
    <property type="project" value="InterPro"/>
</dbReference>
<dbReference type="CDD" id="cd05300">
    <property type="entry name" value="2-Hacid_dh_1"/>
    <property type="match status" value="1"/>
</dbReference>
<sequence length="318" mass="34919">MTKSIVCLQPLSSQQQERIRAAAPGYTLTLANAKAPDLQLLAEAEIIIGWAKGIGETLLRPESPLRWVQTWSAGIEKLPLERFKERGILLTNASGVHAEPISAVIFGFILMFTRNLHTAMRNQLNRRWHSDGQESELTGKTAVIAGTGAIGSETARIAKAFRMKTLGISRSGQPVADFDQVMTTAELDKAVSQGDFIINTLPITDETEQLFDANIFSAFKQGSYYINIGRGATTNTEALIAALNSGQLRGAGLDVFETEPLPEDHPLWNMEQVIITPHSAGTTDYYAERVVDIFTDSLEAYLDSGTPSRNLVDYARQY</sequence>
<evidence type="ECO:0000256" key="3">
    <source>
        <dbReference type="ARBA" id="ARBA00023027"/>
    </source>
</evidence>
<comment type="similarity">
    <text evidence="1 4">Belongs to the D-isomer specific 2-hydroxyacid dehydrogenase family.</text>
</comment>
<dbReference type="InterPro" id="IPR036291">
    <property type="entry name" value="NAD(P)-bd_dom_sf"/>
</dbReference>
<dbReference type="RefSeq" id="WP_189026214.1">
    <property type="nucleotide sequence ID" value="NZ_BMKR01000011.1"/>
</dbReference>
<reference evidence="7" key="2">
    <citation type="submission" date="2020-09" db="EMBL/GenBank/DDBJ databases">
        <authorList>
            <person name="Sun Q."/>
            <person name="Zhou Y."/>
        </authorList>
    </citation>
    <scope>NUCLEOTIDE SEQUENCE</scope>
    <source>
        <strain evidence="7">CGMCC 1.16134</strain>
    </source>
</reference>
<comment type="caution">
    <text evidence="7">The sequence shown here is derived from an EMBL/GenBank/DDBJ whole genome shotgun (WGS) entry which is preliminary data.</text>
</comment>
<evidence type="ECO:0000259" key="6">
    <source>
        <dbReference type="Pfam" id="PF02826"/>
    </source>
</evidence>